<evidence type="ECO:0000313" key="9">
    <source>
        <dbReference type="RefSeq" id="XP_065670639.1"/>
    </source>
</evidence>
<evidence type="ECO:0000256" key="3">
    <source>
        <dbReference type="ARBA" id="ARBA00022771"/>
    </source>
</evidence>
<dbReference type="CDD" id="cd15492">
    <property type="entry name" value="PHD_BRPF_JADE_like"/>
    <property type="match status" value="1"/>
</dbReference>
<dbReference type="PROSITE" id="PS50016">
    <property type="entry name" value="ZF_PHD_2"/>
    <property type="match status" value="1"/>
</dbReference>
<name>A0ABM4D8J1_HYDVU</name>
<dbReference type="Gene3D" id="3.30.40.10">
    <property type="entry name" value="Zinc/RING finger domain, C3HC4 (zinc finger)"/>
    <property type="match status" value="2"/>
</dbReference>
<dbReference type="RefSeq" id="XP_065670639.1">
    <property type="nucleotide sequence ID" value="XM_065814567.1"/>
</dbReference>
<dbReference type="PROSITE" id="PS51805">
    <property type="entry name" value="EPHD"/>
    <property type="match status" value="1"/>
</dbReference>
<keyword evidence="3 5" id="KW-0863">Zinc-finger</keyword>
<evidence type="ECO:0000259" key="7">
    <source>
        <dbReference type="PROSITE" id="PS51805"/>
    </source>
</evidence>
<dbReference type="InterPro" id="IPR011011">
    <property type="entry name" value="Znf_FYVE_PHD"/>
</dbReference>
<dbReference type="PANTHER" id="PTHR13793:SF160">
    <property type="entry name" value="PHD FINGER PROTEIN RHINOCEROS"/>
    <property type="match status" value="1"/>
</dbReference>
<dbReference type="PROSITE" id="PS01359">
    <property type="entry name" value="ZF_PHD_1"/>
    <property type="match status" value="1"/>
</dbReference>
<dbReference type="SMART" id="SM00249">
    <property type="entry name" value="PHD"/>
    <property type="match status" value="2"/>
</dbReference>
<dbReference type="GeneID" id="100211959"/>
<protein>
    <submittedName>
        <fullName evidence="9">Protein Jade-1 isoform X2</fullName>
    </submittedName>
</protein>
<dbReference type="InterPro" id="IPR050701">
    <property type="entry name" value="Histone_Mod_Regulator"/>
</dbReference>
<dbReference type="Proteomes" id="UP001652625">
    <property type="component" value="Chromosome 12"/>
</dbReference>
<dbReference type="InterPro" id="IPR013083">
    <property type="entry name" value="Znf_RING/FYVE/PHD"/>
</dbReference>
<dbReference type="InterPro" id="IPR019542">
    <property type="entry name" value="Enhancer_polycomb-like_N"/>
</dbReference>
<sequence length="852" mass="99582">MGMISKSKKIVKENRLLMEEDVNFHEIYKNRQEYVDEKYITRSYFKEDKEVDQLLGKQKSDNEKKPAEVFRTDFITAMKIPDSQQLPSGQTIILTDTWKQEWEKGVQVPVGETPLKPIVRHLPSSTTKDFFILPVERITFDEEKYLKAIDRSSTSCSYDLDDMDVNWLDSVKKLRTLKKVSEIDELTMERAITYFERKCFDNMVHAVATKEGLSIEYDESTTCMVCLSPDAEDDNEIIFCDACNMCVHQHCYGVLEIPEGNWLCNPCSRGVLSPPCYLCPNSGGAMKRLKDSYEWVHVMCAWWIPEVKIEDSKYVERITIDKIPIKRWNLSCEICHVKKGACIQCTVKRCVRAYHITCAAKEGLELKTVIVPEKDDVHHISFCSKHCTPIPPEQNVHRKNCDGIENTRLKELRKLESNFHSLVKVTRASKDLNLDKEATRRLHSYWTLRRRDNGNVPLIKLTFEQQEKLSGKQGVVFINQQKTLEMERFLFLRQDLERLRNLCYMIVRREKIRKEIQRVSMDIFYKENDIALNENTDGNSQNILRCKPAKFNNFSDIYCTNKVFQEETGLLIDMCNDDEILEEYNKLENFSSIERFNPNDLSREEFQKKLKKKKNIEAAEKSSDRERNIFSLFNSCIKTDHKLLLENKERTLDILETRKTVLHLLNENQPLKLKNSTEQIDDEKNVFDKIDKLIESNDSLDVSCDEISIKNDCCKKSILAKRGKKRFRNLHDIREKRISQISKTRSKMRFFYPNYSCLPEESDNPPNSNNTSTLRFKSTTNKLEHPVTNIKPKKSRSLTNNITSSLNTKHSIYIDKAKRRRLNVSSVKDEFDDSCDSNPTDFIRITRSRVAS</sequence>
<dbReference type="Pfam" id="PF13832">
    <property type="entry name" value="zf-HC5HC2H_2"/>
    <property type="match status" value="1"/>
</dbReference>
<evidence type="ECO:0000256" key="1">
    <source>
        <dbReference type="ARBA" id="ARBA00022723"/>
    </source>
</evidence>
<evidence type="ECO:0000256" key="5">
    <source>
        <dbReference type="PROSITE-ProRule" id="PRU00146"/>
    </source>
</evidence>
<keyword evidence="2" id="KW-0677">Repeat</keyword>
<proteinExistence type="predicted"/>
<reference evidence="9" key="1">
    <citation type="submission" date="2025-08" db="UniProtKB">
        <authorList>
            <consortium name="RefSeq"/>
        </authorList>
    </citation>
    <scope>IDENTIFICATION</scope>
</reference>
<dbReference type="InterPro" id="IPR019786">
    <property type="entry name" value="Zinc_finger_PHD-type_CS"/>
</dbReference>
<dbReference type="SUPFAM" id="SSF57903">
    <property type="entry name" value="FYVE/PHD zinc finger"/>
    <property type="match status" value="1"/>
</dbReference>
<dbReference type="PANTHER" id="PTHR13793">
    <property type="entry name" value="PHD FINGER PROTEINS"/>
    <property type="match status" value="1"/>
</dbReference>
<dbReference type="InterPro" id="IPR034732">
    <property type="entry name" value="EPHD"/>
</dbReference>
<dbReference type="Pfam" id="PF13831">
    <property type="entry name" value="PHD_2"/>
    <property type="match status" value="1"/>
</dbReference>
<evidence type="ECO:0000256" key="2">
    <source>
        <dbReference type="ARBA" id="ARBA00022737"/>
    </source>
</evidence>
<evidence type="ECO:0000259" key="6">
    <source>
        <dbReference type="PROSITE" id="PS50016"/>
    </source>
</evidence>
<keyword evidence="1" id="KW-0479">Metal-binding</keyword>
<dbReference type="Pfam" id="PF10513">
    <property type="entry name" value="EPL1"/>
    <property type="match status" value="1"/>
</dbReference>
<dbReference type="InterPro" id="IPR019787">
    <property type="entry name" value="Znf_PHD-finger"/>
</dbReference>
<evidence type="ECO:0000313" key="8">
    <source>
        <dbReference type="Proteomes" id="UP001652625"/>
    </source>
</evidence>
<dbReference type="CDD" id="cd15671">
    <property type="entry name" value="ePHD_JADE"/>
    <property type="match status" value="1"/>
</dbReference>
<gene>
    <name evidence="9" type="primary">LOC100211959</name>
</gene>
<evidence type="ECO:0000256" key="4">
    <source>
        <dbReference type="ARBA" id="ARBA00022833"/>
    </source>
</evidence>
<dbReference type="InterPro" id="IPR001965">
    <property type="entry name" value="Znf_PHD"/>
</dbReference>
<feature type="domain" description="PHD-type" evidence="6">
    <location>
        <begin position="220"/>
        <end position="270"/>
    </location>
</feature>
<keyword evidence="4" id="KW-0862">Zinc</keyword>
<accession>A0ABM4D8J1</accession>
<keyword evidence="8" id="KW-1185">Reference proteome</keyword>
<feature type="domain" description="PHD-type" evidence="7">
    <location>
        <begin position="273"/>
        <end position="387"/>
    </location>
</feature>
<organism evidence="8 9">
    <name type="scientific">Hydra vulgaris</name>
    <name type="common">Hydra</name>
    <name type="synonym">Hydra attenuata</name>
    <dbReference type="NCBI Taxonomy" id="6087"/>
    <lineage>
        <taxon>Eukaryota</taxon>
        <taxon>Metazoa</taxon>
        <taxon>Cnidaria</taxon>
        <taxon>Hydrozoa</taxon>
        <taxon>Hydroidolina</taxon>
        <taxon>Anthoathecata</taxon>
        <taxon>Aplanulata</taxon>
        <taxon>Hydridae</taxon>
        <taxon>Hydra</taxon>
    </lineage>
</organism>